<name>A0A1X6Y5Q2_9RHOB</name>
<dbReference type="Proteomes" id="UP000193207">
    <property type="component" value="Unassembled WGS sequence"/>
</dbReference>
<keyword evidence="3" id="KW-1185">Reference proteome</keyword>
<dbReference type="RefSeq" id="WP_085815825.1">
    <property type="nucleotide sequence ID" value="NZ_FWFU01000001.1"/>
</dbReference>
<feature type="compositionally biased region" description="Acidic residues" evidence="1">
    <location>
        <begin position="45"/>
        <end position="57"/>
    </location>
</feature>
<accession>A0A1X6Y5Q2</accession>
<evidence type="ECO:0000313" key="2">
    <source>
        <dbReference type="EMBL" id="SLN11212.1"/>
    </source>
</evidence>
<feature type="region of interest" description="Disordered" evidence="1">
    <location>
        <begin position="44"/>
        <end position="65"/>
    </location>
</feature>
<evidence type="ECO:0000256" key="1">
    <source>
        <dbReference type="SAM" id="MobiDB-lite"/>
    </source>
</evidence>
<protein>
    <submittedName>
        <fullName evidence="2">Uncharacterized protein</fullName>
    </submittedName>
</protein>
<gene>
    <name evidence="2" type="ORF">ROH8110_00075</name>
</gene>
<dbReference type="OrthoDB" id="9881406at2"/>
<dbReference type="AlphaFoldDB" id="A0A1X6Y5Q2"/>
<evidence type="ECO:0000313" key="3">
    <source>
        <dbReference type="Proteomes" id="UP000193207"/>
    </source>
</evidence>
<reference evidence="2 3" key="1">
    <citation type="submission" date="2017-03" db="EMBL/GenBank/DDBJ databases">
        <authorList>
            <person name="Afonso C.L."/>
            <person name="Miller P.J."/>
            <person name="Scott M.A."/>
            <person name="Spackman E."/>
            <person name="Goraichik I."/>
            <person name="Dimitrov K.M."/>
            <person name="Suarez D.L."/>
            <person name="Swayne D.E."/>
        </authorList>
    </citation>
    <scope>NUCLEOTIDE SEQUENCE [LARGE SCALE GENOMIC DNA]</scope>
    <source>
        <strain evidence="2 3">CECT 8110</strain>
    </source>
</reference>
<organism evidence="2 3">
    <name type="scientific">Roseovarius halotolerans</name>
    <dbReference type="NCBI Taxonomy" id="505353"/>
    <lineage>
        <taxon>Bacteria</taxon>
        <taxon>Pseudomonadati</taxon>
        <taxon>Pseudomonadota</taxon>
        <taxon>Alphaproteobacteria</taxon>
        <taxon>Rhodobacterales</taxon>
        <taxon>Roseobacteraceae</taxon>
        <taxon>Roseovarius</taxon>
    </lineage>
</organism>
<dbReference type="EMBL" id="FWFU01000001">
    <property type="protein sequence ID" value="SLN11212.1"/>
    <property type="molecule type" value="Genomic_DNA"/>
</dbReference>
<sequence length="65" mass="7666">MTLHQCLAFYEEGQADQLRQWRMQAHIARASHATNESFDRFIESFDPDTDTQEDEIPTIDFSKMD</sequence>
<proteinExistence type="predicted"/>